<evidence type="ECO:0000256" key="2">
    <source>
        <dbReference type="SAM" id="MobiDB-lite"/>
    </source>
</evidence>
<dbReference type="RefSeq" id="WP_080983530.1">
    <property type="nucleotide sequence ID" value="NZ_CDMW01000001.1"/>
</dbReference>
<proteinExistence type="predicted"/>
<evidence type="ECO:0000259" key="4">
    <source>
        <dbReference type="Pfam" id="PF13529"/>
    </source>
</evidence>
<feature type="region of interest" description="Disordered" evidence="2">
    <location>
        <begin position="56"/>
        <end position="175"/>
    </location>
</feature>
<gene>
    <name evidence="5" type="ORF">SSV_0174</name>
</gene>
<feature type="domain" description="YSIRK Gram-positive signal peptide" evidence="3">
    <location>
        <begin position="12"/>
        <end position="35"/>
    </location>
</feature>
<sequence length="1063" mass="116411">MKKRQMMASRAEKFTRFGIRKCSLGAVSVAIATGLAFLGSGAVQAEQLTPSQTADSGVVSQAVEDQASTAATPTVTETSLSSMDKAAPAPAAVSPDAGQIPTSSDTSSQSTSSDSVENAHPKSDIVASTENQPAVAENSEKSDASNQPAQAASATERPLAAAEVKKPQGKITIQNNNSQTGEFDIVVSDIVAPDGLKAVYLPTWSSKDDQDDVQWYTAERRADGTYFKHVSYRNHKNSLGEYNVHLYFVNDAGQLQGAGSAKTVVTRAQPQGKITIQNNNPQTGEFDIVVSDIIAPDGLKSVYLPTWSAANDQDDVQWYIAERRADGTYFKHVSYRNHKNSLGEYNVHLYFVNDAGQLQGAGSAKTVVTRAQPQGKITIQNNNPQTGEFDIVVSDIIAPDGLKSVYLPTWSAANDQDDVQWYIAERRADGTYFKHVSYRNHKNSLGEYNVHLYFVNDAGQLQGAGSAKTVVDRAQPKGKITIQNNNPQTGEFDIVVSDIVAPYGLKSVSLPTWSTANDQDDVQWYTAERRADGTYFKHVSYRNHKNSLGEYNVHLYFVNDAGQLQGAGSAKTVVTRAQPQGKIIIQNNNPQTGEFDIVVSDIVAPDGLKSVYLPTWSAANDQDDVQWYIAERRADGTYFKHVSYRNHKNSLGEYNVHLYFVNDAGQLQGAGSAKTVVTRAQPQGKIIIQNNNPQTGEFDIIVSDIVAPDGLKAVYLPTWSSKDDQDDVQWYIAERQADGTYKKHVRAQDHKFSVGEYKVHLYYLNEDGQMQGAGGEKLMVSVAPENIRATGKINIQNNNARTGTFDVVVTNVSNPGGIQAVYLPTWSTDKDQDDVKWYLAQKQANGTYKITVRASDHKLSTGEYKIHLYYKQDNGQLIAVDATTTQVSKAVYNNPYYSQRDGRWGGRKYGPYSMDATGCVPTTLAMVISGITGTEVLPTTVADYLYNHTNEFNKDGFGTSSRGIVRAAQHWDLTTETLFTASAVKELLSQGHHVLGAVGTSIFAHYPVTHELVLKGYDNGKTYVRDPYNAANNGWYPVDYLFGVKSVDPTDNTEGSPFIAIKG</sequence>
<feature type="domain" description="Peptidase C39-like" evidence="4">
    <location>
        <begin position="895"/>
        <end position="1028"/>
    </location>
</feature>
<dbReference type="Gene3D" id="2.60.40.3760">
    <property type="match status" value="7"/>
</dbReference>
<dbReference type="AlphaFoldDB" id="A0A0B7GI77"/>
<evidence type="ECO:0000313" key="5">
    <source>
        <dbReference type="EMBL" id="CEL89500.1"/>
    </source>
</evidence>
<feature type="compositionally biased region" description="Polar residues" evidence="2">
    <location>
        <begin position="144"/>
        <end position="153"/>
    </location>
</feature>
<dbReference type="Proteomes" id="UP000183504">
    <property type="component" value="Unassembled WGS sequence"/>
</dbReference>
<dbReference type="Pfam" id="PF13529">
    <property type="entry name" value="Peptidase_C39_2"/>
    <property type="match status" value="1"/>
</dbReference>
<dbReference type="Pfam" id="PF08481">
    <property type="entry name" value="GBS_Bsp-like"/>
    <property type="match status" value="7"/>
</dbReference>
<evidence type="ECO:0000256" key="1">
    <source>
        <dbReference type="ARBA" id="ARBA00022729"/>
    </source>
</evidence>
<dbReference type="InterPro" id="IPR013688">
    <property type="entry name" value="GBS_Bsp-like"/>
</dbReference>
<feature type="compositionally biased region" description="Polar residues" evidence="2">
    <location>
        <begin position="66"/>
        <end position="82"/>
    </location>
</feature>
<evidence type="ECO:0000313" key="6">
    <source>
        <dbReference type="Proteomes" id="UP000183504"/>
    </source>
</evidence>
<evidence type="ECO:0000259" key="3">
    <source>
        <dbReference type="Pfam" id="PF04650"/>
    </source>
</evidence>
<dbReference type="InterPro" id="IPR005877">
    <property type="entry name" value="YSIRK_signal_dom"/>
</dbReference>
<dbReference type="Pfam" id="PF04650">
    <property type="entry name" value="YSIRK_signal"/>
    <property type="match status" value="1"/>
</dbReference>
<dbReference type="NCBIfam" id="TIGR01168">
    <property type="entry name" value="YSIRK_signal"/>
    <property type="match status" value="1"/>
</dbReference>
<accession>A0A0B7GI77</accession>
<feature type="compositionally biased region" description="Low complexity" evidence="2">
    <location>
        <begin position="102"/>
        <end position="115"/>
    </location>
</feature>
<dbReference type="InterPro" id="IPR039564">
    <property type="entry name" value="Peptidase_C39-like"/>
</dbReference>
<protein>
    <recommendedName>
        <fullName evidence="7">GBS Bsp-like repeat protein</fullName>
    </recommendedName>
</protein>
<organism evidence="5 6">
    <name type="scientific">Streptococcus sanguinis</name>
    <dbReference type="NCBI Taxonomy" id="1305"/>
    <lineage>
        <taxon>Bacteria</taxon>
        <taxon>Bacillati</taxon>
        <taxon>Bacillota</taxon>
        <taxon>Bacilli</taxon>
        <taxon>Lactobacillales</taxon>
        <taxon>Streptococcaceae</taxon>
        <taxon>Streptococcus</taxon>
    </lineage>
</organism>
<dbReference type="Gene3D" id="3.90.70.10">
    <property type="entry name" value="Cysteine proteinases"/>
    <property type="match status" value="1"/>
</dbReference>
<dbReference type="EMBL" id="CDMW01000001">
    <property type="protein sequence ID" value="CEL89500.1"/>
    <property type="molecule type" value="Genomic_DNA"/>
</dbReference>
<evidence type="ECO:0008006" key="7">
    <source>
        <dbReference type="Google" id="ProtNLM"/>
    </source>
</evidence>
<keyword evidence="1" id="KW-0732">Signal</keyword>
<reference evidence="5 6" key="1">
    <citation type="submission" date="2015-01" db="EMBL/GenBank/DDBJ databases">
        <authorList>
            <person name="Pelicic Vladimir"/>
        </authorList>
    </citation>
    <scope>NUCLEOTIDE SEQUENCE [LARGE SCALE GENOMIC DNA]</scope>
    <source>
        <strain evidence="5 6">2908</strain>
    </source>
</reference>
<name>A0A0B7GI77_STRSA</name>